<accession>A0A060C3U8</accession>
<feature type="non-terminal residue" evidence="3">
    <location>
        <position position="75"/>
    </location>
</feature>
<organism evidence="3">
    <name type="scientific">uncultured Acidovorax sp</name>
    <dbReference type="NCBI Taxonomy" id="158751"/>
    <lineage>
        <taxon>Bacteria</taxon>
        <taxon>Pseudomonadati</taxon>
        <taxon>Pseudomonadota</taxon>
        <taxon>Betaproteobacteria</taxon>
        <taxon>Burkholderiales</taxon>
        <taxon>Comamonadaceae</taxon>
        <taxon>Acidovorax</taxon>
        <taxon>environmental samples</taxon>
    </lineage>
</organism>
<keyword evidence="1" id="KW-0732">Signal</keyword>
<dbReference type="AlphaFoldDB" id="A0A060C3U8"/>
<evidence type="ECO:0000256" key="1">
    <source>
        <dbReference type="SAM" id="SignalP"/>
    </source>
</evidence>
<name>A0A060C3U8_9BURK</name>
<protein>
    <submittedName>
        <fullName evidence="3">CAZy families CBM50 protein</fullName>
    </submittedName>
</protein>
<dbReference type="CDD" id="cd00118">
    <property type="entry name" value="LysM"/>
    <property type="match status" value="1"/>
</dbReference>
<sequence>MTVRVNKLWWTMPMVLALAACTSTSLTQAPVDDLGSNGTSTAAALPGAENAGKPGYYTVQRGDTLYRIALNNGQS</sequence>
<dbReference type="EMBL" id="KF120447">
    <property type="protein sequence ID" value="AIA87720.1"/>
    <property type="molecule type" value="Genomic_DNA"/>
</dbReference>
<feature type="chain" id="PRO_5001586347" evidence="1">
    <location>
        <begin position="20"/>
        <end position="75"/>
    </location>
</feature>
<dbReference type="Pfam" id="PF01476">
    <property type="entry name" value="LysM"/>
    <property type="match status" value="1"/>
</dbReference>
<feature type="signal peptide" evidence="1">
    <location>
        <begin position="1"/>
        <end position="19"/>
    </location>
</feature>
<dbReference type="Gene3D" id="3.10.350.10">
    <property type="entry name" value="LysM domain"/>
    <property type="match status" value="1"/>
</dbReference>
<evidence type="ECO:0000259" key="2">
    <source>
        <dbReference type="Pfam" id="PF01476"/>
    </source>
</evidence>
<feature type="domain" description="LysM" evidence="2">
    <location>
        <begin position="57"/>
        <end position="73"/>
    </location>
</feature>
<dbReference type="InterPro" id="IPR036779">
    <property type="entry name" value="LysM_dom_sf"/>
</dbReference>
<proteinExistence type="predicted"/>
<evidence type="ECO:0000313" key="3">
    <source>
        <dbReference type="EMBL" id="AIA87720.1"/>
    </source>
</evidence>
<reference evidence="3" key="1">
    <citation type="journal article" date="2013" name="Environ. Microbiol.">
        <title>Seasonally variable intestinal metagenomes of the red palm weevil (Rhynchophorus ferrugineus).</title>
        <authorList>
            <person name="Jia S."/>
            <person name="Zhang X."/>
            <person name="Zhang G."/>
            <person name="Yin A."/>
            <person name="Zhang S."/>
            <person name="Li F."/>
            <person name="Wang L."/>
            <person name="Zhao D."/>
            <person name="Yun Q."/>
            <person name="Tala"/>
            <person name="Wang J."/>
            <person name="Sun G."/>
            <person name="Baabdullah M."/>
            <person name="Yu X."/>
            <person name="Hu S."/>
            <person name="Al-Mssallem I.S."/>
            <person name="Yu J."/>
        </authorList>
    </citation>
    <scope>NUCLEOTIDE SEQUENCE</scope>
</reference>
<dbReference type="PROSITE" id="PS51257">
    <property type="entry name" value="PROKAR_LIPOPROTEIN"/>
    <property type="match status" value="1"/>
</dbReference>
<dbReference type="InterPro" id="IPR018392">
    <property type="entry name" value="LysM"/>
</dbReference>